<feature type="domain" description="Cytosol aminopeptidase" evidence="6">
    <location>
        <begin position="324"/>
        <end position="331"/>
    </location>
</feature>
<dbReference type="Proteomes" id="UP000254958">
    <property type="component" value="Unassembled WGS sequence"/>
</dbReference>
<evidence type="ECO:0000259" key="6">
    <source>
        <dbReference type="PROSITE" id="PS00631"/>
    </source>
</evidence>
<name>A0A370G4E8_GLULI</name>
<keyword evidence="5" id="KW-0464">Manganese</keyword>
<accession>A0A370G4E8</accession>
<evidence type="ECO:0000256" key="1">
    <source>
        <dbReference type="ARBA" id="ARBA00009528"/>
    </source>
</evidence>
<protein>
    <submittedName>
        <fullName evidence="7">Leucyl aminopeptidase</fullName>
    </submittedName>
</protein>
<dbReference type="Pfam" id="PF21337">
    <property type="entry name" value="Peptidase_M17_N_1"/>
    <property type="match status" value="1"/>
</dbReference>
<gene>
    <name evidence="7" type="ORF">C7453_103138</name>
</gene>
<dbReference type="GO" id="GO:0006508">
    <property type="term" value="P:proteolysis"/>
    <property type="evidence" value="ECO:0007669"/>
    <property type="project" value="UniProtKB-KW"/>
</dbReference>
<reference evidence="7 8" key="1">
    <citation type="submission" date="2018-07" db="EMBL/GenBank/DDBJ databases">
        <title>Genomic Encyclopedia of Type Strains, Phase IV (KMG-IV): sequencing the most valuable type-strain genomes for metagenomic binning, comparative biology and taxonomic classification.</title>
        <authorList>
            <person name="Goeker M."/>
        </authorList>
    </citation>
    <scope>NUCLEOTIDE SEQUENCE [LARGE SCALE GENOMIC DNA]</scope>
    <source>
        <strain evidence="7 8">DSM 5603</strain>
    </source>
</reference>
<dbReference type="AlphaFoldDB" id="A0A370G4E8"/>
<evidence type="ECO:0000313" key="7">
    <source>
        <dbReference type="EMBL" id="RDI38678.1"/>
    </source>
</evidence>
<dbReference type="PRINTS" id="PR00481">
    <property type="entry name" value="LAMNOPPTDASE"/>
</dbReference>
<evidence type="ECO:0000256" key="5">
    <source>
        <dbReference type="ARBA" id="ARBA00023211"/>
    </source>
</evidence>
<dbReference type="PANTHER" id="PTHR11963">
    <property type="entry name" value="LEUCINE AMINOPEPTIDASE-RELATED"/>
    <property type="match status" value="1"/>
</dbReference>
<dbReference type="SUPFAM" id="SSF53187">
    <property type="entry name" value="Zn-dependent exopeptidases"/>
    <property type="match status" value="1"/>
</dbReference>
<evidence type="ECO:0000256" key="3">
    <source>
        <dbReference type="ARBA" id="ARBA00022670"/>
    </source>
</evidence>
<dbReference type="CDD" id="cd00433">
    <property type="entry name" value="Peptidase_M17"/>
    <property type="match status" value="1"/>
</dbReference>
<keyword evidence="2 7" id="KW-0031">Aminopeptidase</keyword>
<dbReference type="InterPro" id="IPR011356">
    <property type="entry name" value="Leucine_aapep/pepB"/>
</dbReference>
<keyword evidence="8" id="KW-1185">Reference proteome</keyword>
<dbReference type="Pfam" id="PF00883">
    <property type="entry name" value="Peptidase_M17"/>
    <property type="match status" value="1"/>
</dbReference>
<dbReference type="GO" id="GO:0030145">
    <property type="term" value="F:manganese ion binding"/>
    <property type="evidence" value="ECO:0007669"/>
    <property type="project" value="InterPro"/>
</dbReference>
<evidence type="ECO:0000313" key="8">
    <source>
        <dbReference type="Proteomes" id="UP000254958"/>
    </source>
</evidence>
<evidence type="ECO:0000256" key="2">
    <source>
        <dbReference type="ARBA" id="ARBA00022438"/>
    </source>
</evidence>
<dbReference type="InterPro" id="IPR048816">
    <property type="entry name" value="Peptidase_M17_N_1"/>
</dbReference>
<dbReference type="InterPro" id="IPR043472">
    <property type="entry name" value="Macro_dom-like"/>
</dbReference>
<dbReference type="GO" id="GO:0070006">
    <property type="term" value="F:metalloaminopeptidase activity"/>
    <property type="evidence" value="ECO:0007669"/>
    <property type="project" value="InterPro"/>
</dbReference>
<proteinExistence type="inferred from homology"/>
<dbReference type="InterPro" id="IPR000819">
    <property type="entry name" value="Peptidase_M17_C"/>
</dbReference>
<dbReference type="EMBL" id="QQAW01000003">
    <property type="protein sequence ID" value="RDI38678.1"/>
    <property type="molecule type" value="Genomic_DNA"/>
</dbReference>
<keyword evidence="4" id="KW-0378">Hydrolase</keyword>
<dbReference type="PROSITE" id="PS00631">
    <property type="entry name" value="CYTOSOL_AP"/>
    <property type="match status" value="1"/>
</dbReference>
<dbReference type="GO" id="GO:0005737">
    <property type="term" value="C:cytoplasm"/>
    <property type="evidence" value="ECO:0007669"/>
    <property type="project" value="InterPro"/>
</dbReference>
<dbReference type="PANTHER" id="PTHR11963:SF20">
    <property type="entry name" value="PEPTIDASE B"/>
    <property type="match status" value="1"/>
</dbReference>
<comment type="caution">
    <text evidence="7">The sequence shown here is derived from an EMBL/GenBank/DDBJ whole genome shotgun (WGS) entry which is preliminary data.</text>
</comment>
<evidence type="ECO:0000256" key="4">
    <source>
        <dbReference type="ARBA" id="ARBA00022801"/>
    </source>
</evidence>
<organism evidence="7 8">
    <name type="scientific">Gluconacetobacter liquefaciens</name>
    <name type="common">Acetobacter liquefaciens</name>
    <dbReference type="NCBI Taxonomy" id="89584"/>
    <lineage>
        <taxon>Bacteria</taxon>
        <taxon>Pseudomonadati</taxon>
        <taxon>Pseudomonadota</taxon>
        <taxon>Alphaproteobacteria</taxon>
        <taxon>Acetobacterales</taxon>
        <taxon>Acetobacteraceae</taxon>
        <taxon>Gluconacetobacter</taxon>
    </lineage>
</organism>
<dbReference type="Gene3D" id="3.40.220.10">
    <property type="entry name" value="Leucine Aminopeptidase, subunit E, domain 1"/>
    <property type="match status" value="1"/>
</dbReference>
<keyword evidence="3" id="KW-0645">Protease</keyword>
<comment type="similarity">
    <text evidence="1">Belongs to the peptidase M17 family.</text>
</comment>
<dbReference type="Gene3D" id="3.40.630.10">
    <property type="entry name" value="Zn peptidases"/>
    <property type="match status" value="1"/>
</dbReference>
<sequence>MVFGLRRSLMSIEEFPCLLPSTRGRRSGVRVIHAITHAEFGTLAERVGESGAAFLRESGFRGQVGELGLVPGKGGVAAAVLGVQAGADPFQFGTLAKDLPPGAWKIALPEGIAPDIAVLGFCLGAYHMPAFGRAARPERDIARLIVPAGGAAGAEVAQAIRLGRDLINAPPNLMGPAELAEAARTLLEPLGARVEIVKGRKLARAYPTVAHVGAGSERAPKVVIARWQGSRAGAKAPVLSLVGKGVCFDTGGYDIKPAAGMLRMKKDMGGAAIMLALARLVMVRDLPIRLELRLGCVENSISGTAMRPSDVVVTRSGQTVEIGNTDAEGRLVLCDLLTEASETDPDLLIDAATLTGAARVALGPDLPALFSNDDEVAQAILDAGTSCGDPLWRLPLWDDYASWLRSPVADLNNVAAKPMAGALTAALFLKKFIKTGVRWAHIDVYAWNDHYRSGRPEGGEIPVLRAVYASLLRTLHARDST</sequence>